<proteinExistence type="predicted"/>
<dbReference type="RefSeq" id="WP_058726300.1">
    <property type="nucleotide sequence ID" value="NZ_LDQC01000064.1"/>
</dbReference>
<accession>A0A175RLL3</accession>
<dbReference type="Proteomes" id="UP000078252">
    <property type="component" value="Unassembled WGS sequence"/>
</dbReference>
<protein>
    <submittedName>
        <fullName evidence="2">Uncharacterized protein</fullName>
    </submittedName>
</protein>
<evidence type="ECO:0000313" key="2">
    <source>
        <dbReference type="EMBL" id="KTR04557.1"/>
    </source>
</evidence>
<evidence type="ECO:0000256" key="1">
    <source>
        <dbReference type="SAM" id="SignalP"/>
    </source>
</evidence>
<dbReference type="AlphaFoldDB" id="A0A175RLL3"/>
<dbReference type="PATRIC" id="fig|33881.3.peg.2756"/>
<sequence>MKTSMKIGALALTALSALTGSLALSDAAQAAEPAHVQLVAQDRVGALHGLPYIAVTDKAGTVDYFTTAARARAAAATFDARTVRGGVELWSQDGTGCLAWGSKGWSNSGYLTGRDATFCGSDLALNTFSLEAGGKLAVEGIGGDQLVGAPTGDSAGRIVLSTDQRQTAPISFLSLAGN</sequence>
<comment type="caution">
    <text evidence="2">The sequence shown here is derived from an EMBL/GenBank/DDBJ whole genome shotgun (WGS) entry which is preliminary data.</text>
</comment>
<gene>
    <name evidence="2" type="ORF">NS184_11795</name>
</gene>
<feature type="signal peptide" evidence="1">
    <location>
        <begin position="1"/>
        <end position="30"/>
    </location>
</feature>
<organism evidence="2 3">
    <name type="scientific">Curtobacterium luteum</name>
    <dbReference type="NCBI Taxonomy" id="33881"/>
    <lineage>
        <taxon>Bacteria</taxon>
        <taxon>Bacillati</taxon>
        <taxon>Actinomycetota</taxon>
        <taxon>Actinomycetes</taxon>
        <taxon>Micrococcales</taxon>
        <taxon>Microbacteriaceae</taxon>
        <taxon>Curtobacterium</taxon>
    </lineage>
</organism>
<dbReference type="OrthoDB" id="9835641at2"/>
<dbReference type="EMBL" id="LDQC01000064">
    <property type="protein sequence ID" value="KTR04557.1"/>
    <property type="molecule type" value="Genomic_DNA"/>
</dbReference>
<reference evidence="2 3" key="1">
    <citation type="journal article" date="2016" name="Front. Microbiol.">
        <title>Genomic Resource of Rice Seed Associated Bacteria.</title>
        <authorList>
            <person name="Midha S."/>
            <person name="Bansal K."/>
            <person name="Sharma S."/>
            <person name="Kumar N."/>
            <person name="Patil P.P."/>
            <person name="Chaudhry V."/>
            <person name="Patil P.B."/>
        </authorList>
    </citation>
    <scope>NUCLEOTIDE SEQUENCE [LARGE SCALE GENOMIC DNA]</scope>
    <source>
        <strain evidence="2 3">NS184</strain>
    </source>
</reference>
<evidence type="ECO:0000313" key="3">
    <source>
        <dbReference type="Proteomes" id="UP000078252"/>
    </source>
</evidence>
<feature type="chain" id="PRO_5008042072" evidence="1">
    <location>
        <begin position="31"/>
        <end position="178"/>
    </location>
</feature>
<keyword evidence="1" id="KW-0732">Signal</keyword>
<name>A0A175RLL3_9MICO</name>